<organism evidence="1 2">
    <name type="scientific">Nibrella saemangeumensis</name>
    <dbReference type="NCBI Taxonomy" id="1084526"/>
    <lineage>
        <taxon>Bacteria</taxon>
        <taxon>Pseudomonadati</taxon>
        <taxon>Bacteroidota</taxon>
        <taxon>Cytophagia</taxon>
        <taxon>Cytophagales</taxon>
        <taxon>Spirosomataceae</taxon>
        <taxon>Nibrella</taxon>
    </lineage>
</organism>
<gene>
    <name evidence="1" type="ORF">GCM10023189_34460</name>
</gene>
<comment type="caution">
    <text evidence="1">The sequence shown here is derived from an EMBL/GenBank/DDBJ whole genome shotgun (WGS) entry which is preliminary data.</text>
</comment>
<dbReference type="Proteomes" id="UP001501175">
    <property type="component" value="Unassembled WGS sequence"/>
</dbReference>
<reference evidence="2" key="1">
    <citation type="journal article" date="2019" name="Int. J. Syst. Evol. Microbiol.">
        <title>The Global Catalogue of Microorganisms (GCM) 10K type strain sequencing project: providing services to taxonomists for standard genome sequencing and annotation.</title>
        <authorList>
            <consortium name="The Broad Institute Genomics Platform"/>
            <consortium name="The Broad Institute Genome Sequencing Center for Infectious Disease"/>
            <person name="Wu L."/>
            <person name="Ma J."/>
        </authorList>
    </citation>
    <scope>NUCLEOTIDE SEQUENCE [LARGE SCALE GENOMIC DNA]</scope>
    <source>
        <strain evidence="2">JCM 17927</strain>
    </source>
</reference>
<proteinExistence type="predicted"/>
<accession>A0ABP8N537</accession>
<evidence type="ECO:0000313" key="1">
    <source>
        <dbReference type="EMBL" id="GAA4460001.1"/>
    </source>
</evidence>
<dbReference type="EMBL" id="BAABHD010000032">
    <property type="protein sequence ID" value="GAA4460001.1"/>
    <property type="molecule type" value="Genomic_DNA"/>
</dbReference>
<sequence>MQITRNADGKYEGTITVIPGEEARYNIKFKTLTLDGNKLKAAYNEPGEGTPISMEGTLTGTTVKGTYDANGGEATGTWTMTQQLK</sequence>
<name>A0ABP8N537_9BACT</name>
<keyword evidence="2" id="KW-1185">Reference proteome</keyword>
<protein>
    <submittedName>
        <fullName evidence="1">Uncharacterized protein</fullName>
    </submittedName>
</protein>
<evidence type="ECO:0000313" key="2">
    <source>
        <dbReference type="Proteomes" id="UP001501175"/>
    </source>
</evidence>